<accession>H2ANR6</accession>
<evidence type="ECO:0000313" key="2">
    <source>
        <dbReference type="EMBL" id="CCF56016.1"/>
    </source>
</evidence>
<dbReference type="InParanoid" id="H2ANR6"/>
<feature type="transmembrane region" description="Helical" evidence="1">
    <location>
        <begin position="119"/>
        <end position="139"/>
    </location>
</feature>
<dbReference type="OrthoDB" id="20018at2759"/>
<dbReference type="GO" id="GO:0032880">
    <property type="term" value="P:regulation of protein localization"/>
    <property type="evidence" value="ECO:0007669"/>
    <property type="project" value="EnsemblFungi"/>
</dbReference>
<dbReference type="HOGENOM" id="CLU_150164_0_0_1"/>
<dbReference type="EMBL" id="HE650821">
    <property type="protein sequence ID" value="CCF56016.1"/>
    <property type="molecule type" value="Genomic_DNA"/>
</dbReference>
<dbReference type="GO" id="GO:0031083">
    <property type="term" value="C:BLOC-1 complex"/>
    <property type="evidence" value="ECO:0007669"/>
    <property type="project" value="EnsemblFungi"/>
</dbReference>
<dbReference type="AlphaFoldDB" id="H2ANR6"/>
<dbReference type="Proteomes" id="UP000005220">
    <property type="component" value="Chromosome 1"/>
</dbReference>
<dbReference type="GeneID" id="13886093"/>
<dbReference type="GO" id="GO:0007032">
    <property type="term" value="P:endosome organization"/>
    <property type="evidence" value="ECO:0007669"/>
    <property type="project" value="EnsemblFungi"/>
</dbReference>
<dbReference type="eggNOG" id="ENOG502S787">
    <property type="taxonomic scope" value="Eukaryota"/>
</dbReference>
<dbReference type="RefSeq" id="XP_003955151.1">
    <property type="nucleotide sequence ID" value="XM_003955102.1"/>
</dbReference>
<name>H2ANR6_KAZAF</name>
<keyword evidence="1" id="KW-0472">Membrane</keyword>
<dbReference type="KEGG" id="kaf:KAFR_0A05810"/>
<keyword evidence="1" id="KW-1133">Transmembrane helix</keyword>
<evidence type="ECO:0000256" key="1">
    <source>
        <dbReference type="SAM" id="Phobius"/>
    </source>
</evidence>
<dbReference type="FunCoup" id="H2ANR6">
    <property type="interactions" value="29"/>
</dbReference>
<keyword evidence="3" id="KW-1185">Reference proteome</keyword>
<evidence type="ECO:0000313" key="3">
    <source>
        <dbReference type="Proteomes" id="UP000005220"/>
    </source>
</evidence>
<dbReference type="GO" id="GO:0005768">
    <property type="term" value="C:endosome"/>
    <property type="evidence" value="ECO:0007669"/>
    <property type="project" value="EnsemblFungi"/>
</dbReference>
<organism evidence="2 3">
    <name type="scientific">Kazachstania africana (strain ATCC 22294 / BCRC 22015 / CBS 2517 / CECT 1963 / NBRC 1671 / NRRL Y-8276)</name>
    <name type="common">Yeast</name>
    <name type="synonym">Kluyveromyces africanus</name>
    <dbReference type="NCBI Taxonomy" id="1071382"/>
    <lineage>
        <taxon>Eukaryota</taxon>
        <taxon>Fungi</taxon>
        <taxon>Dikarya</taxon>
        <taxon>Ascomycota</taxon>
        <taxon>Saccharomycotina</taxon>
        <taxon>Saccharomycetes</taxon>
        <taxon>Saccharomycetales</taxon>
        <taxon>Saccharomycetaceae</taxon>
        <taxon>Kazachstania</taxon>
    </lineage>
</organism>
<dbReference type="STRING" id="1071382.H2ANR6"/>
<reference evidence="2 3" key="1">
    <citation type="journal article" date="2011" name="Proc. Natl. Acad. Sci. U.S.A.">
        <title>Evolutionary erosion of yeast sex chromosomes by mating-type switching accidents.</title>
        <authorList>
            <person name="Gordon J.L."/>
            <person name="Armisen D."/>
            <person name="Proux-Wera E."/>
            <person name="Oheigeartaigh S.S."/>
            <person name="Byrne K.P."/>
            <person name="Wolfe K.H."/>
        </authorList>
    </citation>
    <scope>NUCLEOTIDE SEQUENCE [LARGE SCALE GENOMIC DNA]</scope>
    <source>
        <strain evidence="3">ATCC 22294 / BCRC 22015 / CBS 2517 / CECT 1963 / NBRC 1671 / NRRL Y-8276</strain>
    </source>
</reference>
<sequence>MNVGVGNSSNNGNKTTELDQLFKNVIKNHKSTKLSDTIDEINRNNRYIMETQFKKLLKLHDKSFNEKSVLPMYELYKKYYNLVENDLNIQNEAAILDRDLRIIEMTIGNIKKQIHSNIYCSYMLEFMLVPLLHFPIFVFRSNLH</sequence>
<keyword evidence="1" id="KW-0812">Transmembrane</keyword>
<proteinExistence type="predicted"/>
<gene>
    <name evidence="2" type="primary">KAFR0A05810</name>
    <name evidence="2" type="ORF">KAFR_0A05810</name>
</gene>
<protein>
    <submittedName>
        <fullName evidence="2">Uncharacterized protein</fullName>
    </submittedName>
</protein>